<accession>A0A1L8QT96</accession>
<dbReference type="InterPro" id="IPR050640">
    <property type="entry name" value="Bact_2-comp_sensor_kinase"/>
</dbReference>
<evidence type="ECO:0000256" key="4">
    <source>
        <dbReference type="ARBA" id="ARBA00022553"/>
    </source>
</evidence>
<proteinExistence type="predicted"/>
<dbReference type="PROSITE" id="PS50885">
    <property type="entry name" value="HAMP"/>
    <property type="match status" value="1"/>
</dbReference>
<feature type="transmembrane region" description="Helical" evidence="8">
    <location>
        <begin position="17"/>
        <end position="34"/>
    </location>
</feature>
<dbReference type="STRING" id="328396.RU93_GL001933"/>
<keyword evidence="8" id="KW-0472">Membrane</keyword>
<keyword evidence="8" id="KW-0812">Transmembrane</keyword>
<dbReference type="InterPro" id="IPR003594">
    <property type="entry name" value="HATPase_dom"/>
</dbReference>
<dbReference type="GO" id="GO:0000155">
    <property type="term" value="F:phosphorelay sensor kinase activity"/>
    <property type="evidence" value="ECO:0007669"/>
    <property type="project" value="InterPro"/>
</dbReference>
<sequence>MKANLSIKQIIAKSNKLMLILAIIPLLSSIILYSRQIYVYQRTFTNIEEANMIVGKVDQEVLEEMWDVVFGIRSVKSYQIGNVLSDVQFDINQIKSNTSSPTEIGALNVAISIIDTIKDYEKKILDNIEAGDSVTANEEIMNDVDSLTRLLIDRLKDFVSVEINVASIRHREMIRSLILLTALEFLIILLIIYSVKKNKQTIHEKIEQPIYQLITMAEELAHGNLSFRADIPDTVELDMLTKSLNQMAEDLHHLLEENALKQYYLAQSEVRVLQAQITPHFIYNSLDTIISLIDQKQYPLASDMTYALSDFFRISLSKGKDWIFVERELKHISDYLTILKIRYGEMLTFSIDINQEILNEPILKMILQPLIENAVYHGTKLVRRIGHIQVTSQNNPTNMTFMIEDNGIGMTPERLSEVQQELNKGIDSDFSTGYGLYNVNKRLLLYYGKEASIKIKSTHNQGTITILTVPKKKEGIPYYV</sequence>
<dbReference type="RefSeq" id="WP_071874642.1">
    <property type="nucleotide sequence ID" value="NZ_JBHSHF010000021.1"/>
</dbReference>
<dbReference type="InterPro" id="IPR005467">
    <property type="entry name" value="His_kinase_dom"/>
</dbReference>
<dbReference type="GO" id="GO:0016020">
    <property type="term" value="C:membrane"/>
    <property type="evidence" value="ECO:0007669"/>
    <property type="project" value="UniProtKB-SubCell"/>
</dbReference>
<evidence type="ECO:0000313" key="12">
    <source>
        <dbReference type="Proteomes" id="UP000182149"/>
    </source>
</evidence>
<dbReference type="PROSITE" id="PS50109">
    <property type="entry name" value="HIS_KIN"/>
    <property type="match status" value="1"/>
</dbReference>
<comment type="caution">
    <text evidence="11">The sequence shown here is derived from an EMBL/GenBank/DDBJ whole genome shotgun (WGS) entry which is preliminary data.</text>
</comment>
<gene>
    <name evidence="11" type="ORF">RU93_GL001933</name>
</gene>
<feature type="domain" description="HAMP" evidence="10">
    <location>
        <begin position="204"/>
        <end position="256"/>
    </location>
</feature>
<keyword evidence="7" id="KW-0902">Two-component regulatory system</keyword>
<evidence type="ECO:0000256" key="8">
    <source>
        <dbReference type="SAM" id="Phobius"/>
    </source>
</evidence>
<dbReference type="PANTHER" id="PTHR34220">
    <property type="entry name" value="SENSOR HISTIDINE KINASE YPDA"/>
    <property type="match status" value="1"/>
</dbReference>
<dbReference type="Gene3D" id="3.30.565.10">
    <property type="entry name" value="Histidine kinase-like ATPase, C-terminal domain"/>
    <property type="match status" value="1"/>
</dbReference>
<dbReference type="OrthoDB" id="9776552at2"/>
<evidence type="ECO:0000256" key="3">
    <source>
        <dbReference type="ARBA" id="ARBA00012438"/>
    </source>
</evidence>
<keyword evidence="5" id="KW-0808">Transferase</keyword>
<dbReference type="Pfam" id="PF00672">
    <property type="entry name" value="HAMP"/>
    <property type="match status" value="1"/>
</dbReference>
<organism evidence="11 12">
    <name type="scientific">Enterococcus aquimarinus</name>
    <dbReference type="NCBI Taxonomy" id="328396"/>
    <lineage>
        <taxon>Bacteria</taxon>
        <taxon>Bacillati</taxon>
        <taxon>Bacillota</taxon>
        <taxon>Bacilli</taxon>
        <taxon>Lactobacillales</taxon>
        <taxon>Enterococcaceae</taxon>
        <taxon>Enterococcus</taxon>
    </lineage>
</organism>
<dbReference type="InterPro" id="IPR003660">
    <property type="entry name" value="HAMP_dom"/>
</dbReference>
<dbReference type="SUPFAM" id="SSF158472">
    <property type="entry name" value="HAMP domain-like"/>
    <property type="match status" value="1"/>
</dbReference>
<evidence type="ECO:0000256" key="6">
    <source>
        <dbReference type="ARBA" id="ARBA00022777"/>
    </source>
</evidence>
<dbReference type="SMART" id="SM00304">
    <property type="entry name" value="HAMP"/>
    <property type="match status" value="1"/>
</dbReference>
<evidence type="ECO:0000256" key="2">
    <source>
        <dbReference type="ARBA" id="ARBA00004370"/>
    </source>
</evidence>
<dbReference type="InterPro" id="IPR036890">
    <property type="entry name" value="HATPase_C_sf"/>
</dbReference>
<dbReference type="AlphaFoldDB" id="A0A1L8QT96"/>
<evidence type="ECO:0000259" key="9">
    <source>
        <dbReference type="PROSITE" id="PS50109"/>
    </source>
</evidence>
<dbReference type="Pfam" id="PF02518">
    <property type="entry name" value="HATPase_c"/>
    <property type="match status" value="1"/>
</dbReference>
<comment type="subcellular location">
    <subcellularLocation>
        <location evidence="2">Membrane</location>
    </subcellularLocation>
</comment>
<dbReference type="EMBL" id="JXKD01000006">
    <property type="protein sequence ID" value="OJG10720.1"/>
    <property type="molecule type" value="Genomic_DNA"/>
</dbReference>
<reference evidence="11 12" key="1">
    <citation type="submission" date="2014-12" db="EMBL/GenBank/DDBJ databases">
        <title>Draft genome sequences of 29 type strains of Enterococci.</title>
        <authorList>
            <person name="Zhong Z."/>
            <person name="Sun Z."/>
            <person name="Liu W."/>
            <person name="Zhang W."/>
            <person name="Zhang H."/>
        </authorList>
    </citation>
    <scope>NUCLEOTIDE SEQUENCE [LARGE SCALE GENOMIC DNA]</scope>
    <source>
        <strain evidence="11 12">DSM 17690</strain>
    </source>
</reference>
<evidence type="ECO:0000256" key="7">
    <source>
        <dbReference type="ARBA" id="ARBA00023012"/>
    </source>
</evidence>
<dbReference type="CDD" id="cd06225">
    <property type="entry name" value="HAMP"/>
    <property type="match status" value="1"/>
</dbReference>
<dbReference type="SMART" id="SM00387">
    <property type="entry name" value="HATPase_c"/>
    <property type="match status" value="1"/>
</dbReference>
<protein>
    <recommendedName>
        <fullName evidence="3">histidine kinase</fullName>
        <ecNumber evidence="3">2.7.13.3</ecNumber>
    </recommendedName>
</protein>
<evidence type="ECO:0000256" key="5">
    <source>
        <dbReference type="ARBA" id="ARBA00022679"/>
    </source>
</evidence>
<name>A0A1L8QT96_9ENTE</name>
<dbReference type="InterPro" id="IPR010559">
    <property type="entry name" value="Sig_transdc_His_kin_internal"/>
</dbReference>
<dbReference type="EC" id="2.7.13.3" evidence="3"/>
<keyword evidence="12" id="KW-1185">Reference proteome</keyword>
<comment type="catalytic activity">
    <reaction evidence="1">
        <text>ATP + protein L-histidine = ADP + protein N-phospho-L-histidine.</text>
        <dbReference type="EC" id="2.7.13.3"/>
    </reaction>
</comment>
<keyword evidence="8" id="KW-1133">Transmembrane helix</keyword>
<keyword evidence="4" id="KW-0597">Phosphoprotein</keyword>
<dbReference type="SUPFAM" id="SSF55874">
    <property type="entry name" value="ATPase domain of HSP90 chaperone/DNA topoisomerase II/histidine kinase"/>
    <property type="match status" value="1"/>
</dbReference>
<feature type="domain" description="Histidine kinase" evidence="9">
    <location>
        <begin position="363"/>
        <end position="473"/>
    </location>
</feature>
<evidence type="ECO:0000313" key="11">
    <source>
        <dbReference type="EMBL" id="OJG10720.1"/>
    </source>
</evidence>
<evidence type="ECO:0000256" key="1">
    <source>
        <dbReference type="ARBA" id="ARBA00000085"/>
    </source>
</evidence>
<keyword evidence="6 11" id="KW-0418">Kinase</keyword>
<dbReference type="Gene3D" id="6.10.340.10">
    <property type="match status" value="1"/>
</dbReference>
<evidence type="ECO:0000259" key="10">
    <source>
        <dbReference type="PROSITE" id="PS50885"/>
    </source>
</evidence>
<feature type="transmembrane region" description="Helical" evidence="8">
    <location>
        <begin position="177"/>
        <end position="195"/>
    </location>
</feature>
<dbReference type="PANTHER" id="PTHR34220:SF7">
    <property type="entry name" value="SENSOR HISTIDINE KINASE YPDA"/>
    <property type="match status" value="1"/>
</dbReference>
<dbReference type="Proteomes" id="UP000182149">
    <property type="component" value="Unassembled WGS sequence"/>
</dbReference>
<dbReference type="Pfam" id="PF06580">
    <property type="entry name" value="His_kinase"/>
    <property type="match status" value="1"/>
</dbReference>